<dbReference type="AlphaFoldDB" id="A0A6M3JM86"/>
<gene>
    <name evidence="1" type="ORF">MM415A03982_0012</name>
</gene>
<sequence length="56" mass="6452">MTITESAQSLQEILSDLDSEVRFRWELLRKIHNPPHIGVNFEAAVEAMGGRYEKHT</sequence>
<dbReference type="EMBL" id="MT141765">
    <property type="protein sequence ID" value="QJA70122.1"/>
    <property type="molecule type" value="Genomic_DNA"/>
</dbReference>
<reference evidence="1" key="1">
    <citation type="submission" date="2020-03" db="EMBL/GenBank/DDBJ databases">
        <title>The deep terrestrial virosphere.</title>
        <authorList>
            <person name="Holmfeldt K."/>
            <person name="Nilsson E."/>
            <person name="Simone D."/>
            <person name="Lopez-Fernandez M."/>
            <person name="Wu X."/>
            <person name="de Brujin I."/>
            <person name="Lundin D."/>
            <person name="Andersson A."/>
            <person name="Bertilsson S."/>
            <person name="Dopson M."/>
        </authorList>
    </citation>
    <scope>NUCLEOTIDE SEQUENCE</scope>
    <source>
        <strain evidence="1">MM415A03982</strain>
    </source>
</reference>
<organism evidence="1">
    <name type="scientific">viral metagenome</name>
    <dbReference type="NCBI Taxonomy" id="1070528"/>
    <lineage>
        <taxon>unclassified sequences</taxon>
        <taxon>metagenomes</taxon>
        <taxon>organismal metagenomes</taxon>
    </lineage>
</organism>
<accession>A0A6M3JM86</accession>
<proteinExistence type="predicted"/>
<evidence type="ECO:0000313" key="1">
    <source>
        <dbReference type="EMBL" id="QJA70122.1"/>
    </source>
</evidence>
<protein>
    <submittedName>
        <fullName evidence="1">Uncharacterized protein</fullName>
    </submittedName>
</protein>
<name>A0A6M3JM86_9ZZZZ</name>